<feature type="non-terminal residue" evidence="2">
    <location>
        <position position="245"/>
    </location>
</feature>
<accession>A0A5J4STN3</accession>
<evidence type="ECO:0000313" key="3">
    <source>
        <dbReference type="Proteomes" id="UP000324800"/>
    </source>
</evidence>
<reference evidence="2 3" key="1">
    <citation type="submission" date="2019-03" db="EMBL/GenBank/DDBJ databases">
        <title>Single cell metagenomics reveals metabolic interactions within the superorganism composed of flagellate Streblomastix strix and complex community of Bacteroidetes bacteria on its surface.</title>
        <authorList>
            <person name="Treitli S.C."/>
            <person name="Kolisko M."/>
            <person name="Husnik F."/>
            <person name="Keeling P."/>
            <person name="Hampl V."/>
        </authorList>
    </citation>
    <scope>NUCLEOTIDE SEQUENCE [LARGE SCALE GENOMIC DNA]</scope>
    <source>
        <strain evidence="2">ST1C</strain>
    </source>
</reference>
<comment type="caution">
    <text evidence="2">The sequence shown here is derived from an EMBL/GenBank/DDBJ whole genome shotgun (WGS) entry which is preliminary data.</text>
</comment>
<gene>
    <name evidence="2" type="ORF">EZS28_051941</name>
</gene>
<feature type="transmembrane region" description="Helical" evidence="1">
    <location>
        <begin position="117"/>
        <end position="141"/>
    </location>
</feature>
<evidence type="ECO:0000256" key="1">
    <source>
        <dbReference type="SAM" id="Phobius"/>
    </source>
</evidence>
<dbReference type="EMBL" id="SNRW01039834">
    <property type="protein sequence ID" value="KAA6349258.1"/>
    <property type="molecule type" value="Genomic_DNA"/>
</dbReference>
<keyword evidence="1" id="KW-0812">Transmembrane</keyword>
<keyword evidence="1" id="KW-0472">Membrane</keyword>
<dbReference type="AlphaFoldDB" id="A0A5J4STN3"/>
<proteinExistence type="predicted"/>
<feature type="non-terminal residue" evidence="2">
    <location>
        <position position="1"/>
    </location>
</feature>
<sequence>TKKYVTLNCQELTIFSDTISPSEALRIASYEGKNQRSQIKGSSATDQGFGFEIHDNALDYMKSNNKINQFTSLNIVTCILLPILAISKEIEQFIFAWFSQHQLTNQTKKNKQNCTSLILLSLLAFFLYNGFFDTAAVNYYFKSSGSDDDSQNPCTFYNVPFMFTNKDGQITSSAAEISLQEDGKFSITSGTLKFENIIFTINSNAVSGYIITGTSGSTEIIITNCLMQIASDSSPISAGLINVIG</sequence>
<evidence type="ECO:0000313" key="2">
    <source>
        <dbReference type="EMBL" id="KAA6349258.1"/>
    </source>
</evidence>
<dbReference type="Proteomes" id="UP000324800">
    <property type="component" value="Unassembled WGS sequence"/>
</dbReference>
<name>A0A5J4STN3_9EUKA</name>
<organism evidence="2 3">
    <name type="scientific">Streblomastix strix</name>
    <dbReference type="NCBI Taxonomy" id="222440"/>
    <lineage>
        <taxon>Eukaryota</taxon>
        <taxon>Metamonada</taxon>
        <taxon>Preaxostyla</taxon>
        <taxon>Oxymonadida</taxon>
        <taxon>Streblomastigidae</taxon>
        <taxon>Streblomastix</taxon>
    </lineage>
</organism>
<keyword evidence="1" id="KW-1133">Transmembrane helix</keyword>
<protein>
    <submittedName>
        <fullName evidence="2">Uncharacterized protein</fullName>
    </submittedName>
</protein>